<evidence type="ECO:0000256" key="5">
    <source>
        <dbReference type="ARBA" id="ARBA00048552"/>
    </source>
</evidence>
<comment type="catalytic activity">
    <reaction evidence="5 6 8">
        <text>RNA(n) + a ribonucleoside 5'-triphosphate = RNA(n+1) + diphosphate</text>
        <dbReference type="Rhea" id="RHEA:21248"/>
        <dbReference type="Rhea" id="RHEA-COMP:14527"/>
        <dbReference type="Rhea" id="RHEA-COMP:17342"/>
        <dbReference type="ChEBI" id="CHEBI:33019"/>
        <dbReference type="ChEBI" id="CHEBI:61557"/>
        <dbReference type="ChEBI" id="CHEBI:140395"/>
        <dbReference type="EC" id="2.7.7.6"/>
    </reaction>
</comment>
<keyword evidence="3 6" id="KW-0548">Nucleotidyltransferase</keyword>
<dbReference type="InterPro" id="IPR007120">
    <property type="entry name" value="DNA-dir_RNAP_su2_dom"/>
</dbReference>
<evidence type="ECO:0000259" key="10">
    <source>
        <dbReference type="Pfam" id="PF04560"/>
    </source>
</evidence>
<feature type="domain" description="RNA polymerase Rpb2" evidence="10">
    <location>
        <begin position="991"/>
        <end position="1066"/>
    </location>
</feature>
<dbReference type="InterPro" id="IPR007641">
    <property type="entry name" value="RNA_pol_Rpb2_7"/>
</dbReference>
<evidence type="ECO:0000256" key="3">
    <source>
        <dbReference type="ARBA" id="ARBA00022695"/>
    </source>
</evidence>
<comment type="subunit">
    <text evidence="6 8">The RNAP catalytic core consists of 2 alpha, 1 beta, 1 beta' and 1 omega subunit. When a sigma factor is associated with the core the holoenzyme is formed, which can initiate transcription.</text>
</comment>
<dbReference type="InterPro" id="IPR014724">
    <property type="entry name" value="RNA_pol_RPB2_OB-fold"/>
</dbReference>
<comment type="function">
    <text evidence="6 8">DNA-dependent RNA polymerase catalyzes the transcription of DNA into RNA using the four ribonucleoside triphosphates as substrates.</text>
</comment>
<dbReference type="SUPFAM" id="SSF64484">
    <property type="entry name" value="beta and beta-prime subunits of DNA dependent RNA-polymerase"/>
    <property type="match status" value="1"/>
</dbReference>
<keyword evidence="4 6" id="KW-0804">Transcription</keyword>
<evidence type="ECO:0000313" key="15">
    <source>
        <dbReference type="EMBL" id="PIR87355.1"/>
    </source>
</evidence>
<dbReference type="InterPro" id="IPR007644">
    <property type="entry name" value="RNA_pol_bsu_protrusion"/>
</dbReference>
<evidence type="ECO:0000256" key="6">
    <source>
        <dbReference type="HAMAP-Rule" id="MF_01321"/>
    </source>
</evidence>
<dbReference type="HAMAP" id="MF_01321">
    <property type="entry name" value="RNApol_bact_RpoB"/>
    <property type="match status" value="1"/>
</dbReference>
<dbReference type="PROSITE" id="PS01166">
    <property type="entry name" value="RNA_POL_BETA"/>
    <property type="match status" value="1"/>
</dbReference>
<dbReference type="CDD" id="cd00653">
    <property type="entry name" value="RNA_pol_B_RPB2"/>
    <property type="match status" value="1"/>
</dbReference>
<dbReference type="GO" id="GO:0032549">
    <property type="term" value="F:ribonucleoside binding"/>
    <property type="evidence" value="ECO:0007669"/>
    <property type="project" value="InterPro"/>
</dbReference>
<evidence type="ECO:0000259" key="9">
    <source>
        <dbReference type="Pfam" id="PF00562"/>
    </source>
</evidence>
<dbReference type="InterPro" id="IPR042107">
    <property type="entry name" value="DNA-dir_RNA_pol_bsu_ext_1_sf"/>
</dbReference>
<comment type="caution">
    <text evidence="15">The sequence shown here is derived from an EMBL/GenBank/DDBJ whole genome shotgun (WGS) entry which is preliminary data.</text>
</comment>
<feature type="domain" description="DNA-directed RNA polymerase subunit 2 hybrid-binding" evidence="9">
    <location>
        <begin position="600"/>
        <end position="989"/>
    </location>
</feature>
<dbReference type="Proteomes" id="UP000229526">
    <property type="component" value="Unassembled WGS sequence"/>
</dbReference>
<feature type="domain" description="RNA polymerase Rpb2" evidence="13">
    <location>
        <begin position="395"/>
        <end position="462"/>
    </location>
</feature>
<proteinExistence type="inferred from homology"/>
<evidence type="ECO:0000313" key="16">
    <source>
        <dbReference type="Proteomes" id="UP000229526"/>
    </source>
</evidence>
<dbReference type="InterPro" id="IPR007121">
    <property type="entry name" value="RNA_pol_bsu_CS"/>
</dbReference>
<evidence type="ECO:0000256" key="2">
    <source>
        <dbReference type="ARBA" id="ARBA00022679"/>
    </source>
</evidence>
<evidence type="ECO:0000259" key="12">
    <source>
        <dbReference type="Pfam" id="PF04563"/>
    </source>
</evidence>
<gene>
    <name evidence="6 15" type="primary">rpoB</name>
    <name evidence="15" type="ORF">COU11_00815</name>
</gene>
<evidence type="ECO:0000259" key="11">
    <source>
        <dbReference type="Pfam" id="PF04561"/>
    </source>
</evidence>
<dbReference type="InterPro" id="IPR015712">
    <property type="entry name" value="DNA-dir_RNA_pol_su2"/>
</dbReference>
<dbReference type="Pfam" id="PF04565">
    <property type="entry name" value="RNA_pol_Rpb2_3"/>
    <property type="match status" value="1"/>
</dbReference>
<dbReference type="InterPro" id="IPR010243">
    <property type="entry name" value="RNA_pol_bsu_bac"/>
</dbReference>
<dbReference type="Pfam" id="PF00562">
    <property type="entry name" value="RNA_pol_Rpb2_6"/>
    <property type="match status" value="1"/>
</dbReference>
<dbReference type="AlphaFoldDB" id="A0A2H0UNL5"/>
<dbReference type="Gene3D" id="2.40.270.10">
    <property type="entry name" value="DNA-directed RNA polymerase, subunit 2, domain 6"/>
    <property type="match status" value="2"/>
</dbReference>
<dbReference type="GO" id="GO:0006351">
    <property type="term" value="P:DNA-templated transcription"/>
    <property type="evidence" value="ECO:0007669"/>
    <property type="project" value="UniProtKB-UniRule"/>
</dbReference>
<feature type="domain" description="DNA-directed RNA polymerase beta subunit external 1" evidence="14">
    <location>
        <begin position="473"/>
        <end position="538"/>
    </location>
</feature>
<comment type="similarity">
    <text evidence="6 7">Belongs to the RNA polymerase beta chain family.</text>
</comment>
<keyword evidence="2 6" id="KW-0808">Transferase</keyword>
<evidence type="ECO:0000256" key="1">
    <source>
        <dbReference type="ARBA" id="ARBA00022478"/>
    </source>
</evidence>
<dbReference type="Pfam" id="PF04560">
    <property type="entry name" value="RNA_pol_Rpb2_7"/>
    <property type="match status" value="1"/>
</dbReference>
<feature type="domain" description="RNA polymerase beta subunit protrusion" evidence="12">
    <location>
        <begin position="25"/>
        <end position="363"/>
    </location>
</feature>
<dbReference type="Gene3D" id="3.90.1800.10">
    <property type="entry name" value="RNA polymerase alpha subunit dimerisation domain"/>
    <property type="match status" value="1"/>
</dbReference>
<evidence type="ECO:0000259" key="14">
    <source>
        <dbReference type="Pfam" id="PF10385"/>
    </source>
</evidence>
<dbReference type="EMBL" id="PFBD01000007">
    <property type="protein sequence ID" value="PIR87355.1"/>
    <property type="molecule type" value="Genomic_DNA"/>
</dbReference>
<protein>
    <recommendedName>
        <fullName evidence="6 8">DNA-directed RNA polymerase subunit beta</fullName>
        <shortName evidence="6">RNAP subunit beta</shortName>
        <ecNumber evidence="6 8">2.7.7.6</ecNumber>
    </recommendedName>
    <alternativeName>
        <fullName evidence="6">RNA polymerase subunit beta</fullName>
    </alternativeName>
    <alternativeName>
        <fullName evidence="6">Transcriptase subunit beta</fullName>
    </alternativeName>
</protein>
<dbReference type="Gene3D" id="2.30.150.10">
    <property type="entry name" value="DNA-directed RNA polymerase, beta subunit, external 1 domain"/>
    <property type="match status" value="1"/>
</dbReference>
<reference evidence="16" key="1">
    <citation type="submission" date="2017-09" db="EMBL/GenBank/DDBJ databases">
        <title>Depth-based differentiation of microbial function through sediment-hosted aquifers and enrichment of novel symbionts in the deep terrestrial subsurface.</title>
        <authorList>
            <person name="Probst A.J."/>
            <person name="Ladd B."/>
            <person name="Jarett J.K."/>
            <person name="Geller-Mcgrath D.E."/>
            <person name="Sieber C.M.K."/>
            <person name="Emerson J.B."/>
            <person name="Anantharaman K."/>
            <person name="Thomas B.C."/>
            <person name="Malmstrom R."/>
            <person name="Stieglmeier M."/>
            <person name="Klingl A."/>
            <person name="Woyke T."/>
            <person name="Ryan C.M."/>
            <person name="Banfield J.F."/>
        </authorList>
    </citation>
    <scope>NUCLEOTIDE SEQUENCE [LARGE SCALE GENOMIC DNA]</scope>
</reference>
<dbReference type="EC" id="2.7.7.6" evidence="6 8"/>
<dbReference type="Gene3D" id="2.40.50.150">
    <property type="match status" value="1"/>
</dbReference>
<evidence type="ECO:0000259" key="13">
    <source>
        <dbReference type="Pfam" id="PF04565"/>
    </source>
</evidence>
<evidence type="ECO:0000256" key="7">
    <source>
        <dbReference type="RuleBase" id="RU000434"/>
    </source>
</evidence>
<dbReference type="Pfam" id="PF10385">
    <property type="entry name" value="RNA_pol_Rpb2_45"/>
    <property type="match status" value="1"/>
</dbReference>
<organism evidence="15 16">
    <name type="scientific">Candidatus Harrisonbacteria bacterium CG10_big_fil_rev_8_21_14_0_10_49_15</name>
    <dbReference type="NCBI Taxonomy" id="1974587"/>
    <lineage>
        <taxon>Bacteria</taxon>
        <taxon>Candidatus Harrisoniibacteriota</taxon>
    </lineage>
</organism>
<feature type="domain" description="RNA polymerase Rpb2" evidence="11">
    <location>
        <begin position="147"/>
        <end position="336"/>
    </location>
</feature>
<dbReference type="InterPro" id="IPR037034">
    <property type="entry name" value="RNA_pol_Rpb2_2_sf"/>
</dbReference>
<dbReference type="PANTHER" id="PTHR20856">
    <property type="entry name" value="DNA-DIRECTED RNA POLYMERASE I SUBUNIT 2"/>
    <property type="match status" value="1"/>
</dbReference>
<sequence length="1084" mass="120405">MLRLPAKKFSASTIADFVSIEQPNLAEIQTSSYQWILEDGLRELFDEVSPIKDYTGKDLELHFLDYYFDEPKYDEEFAKLKQITFEAALRVKVKLINRKGGLPGTGTGSVVSEKEQEVYMGDFPLMTDRGTFIINGVERVVVSQLIRSPGVYFTASVTRGRKFFGAKVIPNRGAWLEIETELDGAITVKIDRRRKAPITTLLRIFGLADNEEILRTFSKADSGETKHIDATLKKDTAENVDQSYIEIYRRIRPGDLATVDNALSLIDAMFQRNDRYDLSAVGRYKMNQRLKLDENKDTQLLDQEDLVAIIAEVIRLNNEQTAEPDDIDHLGNRRIRTAGELLQNKIRVGLARMRRIVQDRMSTYDIALLTPVQLVNARPLVSVVRDFFSSSQLSQFMDQINPLAEVEHKRRISAMGPGGLTRERAGFDVRDVHRSHYGRLCPIQTPEGANIGLVNHLANYARLNSLGFLETPYAVVKNGKVSSEIVWLDAIAEETKKIAHAGIKLEKNGAISEKLISARVKGEPALVAREEIDLIDIAPRQSISVATSLIPFLEHDDANRALMGSNMQRQAVVAVRADAPYVGTGMEEKAARDSGYLIVAEGDGEITEVDAGHITFKASSGKGKEALKTYKLNKFKRSNQFTCISQKPLVAKGQKVKKGDVLADGPSTDGGVLALGQNLTVAFVPWSGNNFEDAIIISERVVRDDRFTSIHIDDHEIDVRDTKLGPEITTPDIPNVSEDKLKNLDEEGIVRIGAEVNPGDILVGKISPKGESELTAEERLLRAIFGEKARDVKDTSLNMPHGKRGRVVGVKIFSRERGDKLEPGIIKKIQVEVAQLRKLRVGDKLAGRHGNKGIISRIAHEEDMPYFEDGTTVDIVLNPLGVASRMNIGQVLETILGQAAKSLGYRAQTPALDGATWEQIQEQLTEAGLPNTGKAWLHDGRTGKKFSQPVTTGQIYMLKLNHLVEDKIHMRSIGPYSLITQQPLGGKAQHGGQRFGEMEVWALEGYAVPFTLQEMLTIKSDDVMGRASAYESIIRQEKIKNPSTPAAFNVLVNELKALGINVELLDEDGNPMSREKRTRKTGHE</sequence>
<dbReference type="Gene3D" id="3.90.1100.10">
    <property type="match status" value="1"/>
</dbReference>
<dbReference type="Pfam" id="PF04563">
    <property type="entry name" value="RNA_pol_Rpb2_1"/>
    <property type="match status" value="1"/>
</dbReference>
<dbReference type="GO" id="GO:0003677">
    <property type="term" value="F:DNA binding"/>
    <property type="evidence" value="ECO:0007669"/>
    <property type="project" value="UniProtKB-UniRule"/>
</dbReference>
<evidence type="ECO:0000256" key="8">
    <source>
        <dbReference type="RuleBase" id="RU363031"/>
    </source>
</evidence>
<dbReference type="GO" id="GO:0003899">
    <property type="term" value="F:DNA-directed RNA polymerase activity"/>
    <property type="evidence" value="ECO:0007669"/>
    <property type="project" value="UniProtKB-UniRule"/>
</dbReference>
<dbReference type="Gene3D" id="3.90.1110.10">
    <property type="entry name" value="RNA polymerase Rpb2, domain 2"/>
    <property type="match status" value="1"/>
</dbReference>
<name>A0A2H0UNL5_9BACT</name>
<dbReference type="Gene3D" id="2.40.50.100">
    <property type="match status" value="1"/>
</dbReference>
<dbReference type="InterPro" id="IPR007642">
    <property type="entry name" value="RNA_pol_Rpb2_2"/>
</dbReference>
<dbReference type="GO" id="GO:0000428">
    <property type="term" value="C:DNA-directed RNA polymerase complex"/>
    <property type="evidence" value="ECO:0007669"/>
    <property type="project" value="UniProtKB-KW"/>
</dbReference>
<dbReference type="InterPro" id="IPR037033">
    <property type="entry name" value="DNA-dir_RNAP_su2_hyb_sf"/>
</dbReference>
<dbReference type="Pfam" id="PF04561">
    <property type="entry name" value="RNA_pol_Rpb2_2"/>
    <property type="match status" value="1"/>
</dbReference>
<dbReference type="InterPro" id="IPR019462">
    <property type="entry name" value="DNA-dir_RNA_pol_bsu_external_1"/>
</dbReference>
<dbReference type="NCBIfam" id="TIGR02013">
    <property type="entry name" value="rpoB"/>
    <property type="match status" value="1"/>
</dbReference>
<dbReference type="NCBIfam" id="NF001616">
    <property type="entry name" value="PRK00405.1"/>
    <property type="match status" value="1"/>
</dbReference>
<dbReference type="InterPro" id="IPR007645">
    <property type="entry name" value="RNA_pol_Rpb2_3"/>
</dbReference>
<evidence type="ECO:0000256" key="4">
    <source>
        <dbReference type="ARBA" id="ARBA00023163"/>
    </source>
</evidence>
<keyword evidence="1 6" id="KW-0240">DNA-directed RNA polymerase</keyword>
<accession>A0A2H0UNL5</accession>